<proteinExistence type="predicted"/>
<keyword evidence="1" id="KW-0175">Coiled coil</keyword>
<gene>
    <name evidence="4" type="ORF">BKK80_03980</name>
</gene>
<feature type="coiled-coil region" evidence="1">
    <location>
        <begin position="149"/>
        <end position="183"/>
    </location>
</feature>
<keyword evidence="3" id="KW-0812">Transmembrane</keyword>
<evidence type="ECO:0000313" key="5">
    <source>
        <dbReference type="Proteomes" id="UP000177515"/>
    </source>
</evidence>
<name>A0ABM6F1S2_9BURK</name>
<evidence type="ECO:0000313" key="4">
    <source>
        <dbReference type="EMBL" id="AOZ05074.1"/>
    </source>
</evidence>
<dbReference type="EMBL" id="CP017754">
    <property type="protein sequence ID" value="AOZ05074.1"/>
    <property type="molecule type" value="Genomic_DNA"/>
</dbReference>
<organism evidence="4 5">
    <name type="scientific">Cupriavidus malaysiensis</name>
    <dbReference type="NCBI Taxonomy" id="367825"/>
    <lineage>
        <taxon>Bacteria</taxon>
        <taxon>Pseudomonadati</taxon>
        <taxon>Pseudomonadota</taxon>
        <taxon>Betaproteobacteria</taxon>
        <taxon>Burkholderiales</taxon>
        <taxon>Burkholderiaceae</taxon>
        <taxon>Cupriavidus</taxon>
    </lineage>
</organism>
<keyword evidence="3" id="KW-0472">Membrane</keyword>
<protein>
    <submittedName>
        <fullName evidence="4">Uncharacterized protein</fullName>
    </submittedName>
</protein>
<sequence length="308" mass="32950">MNLDVELIRQFLLAHAETLLAWLAAGLAMLLLARFELRRAVRRATQAMAESVATTVAACVPDIAHAVRGDEGNGAAAPVEAQRAEALRRVALDTVATVMARERWLGDLGNLRLPDEALLAGRRGAGADPLLVVAPQPVVQAYLAAQRVFEEEAAALQAMRREAQALQDSVQALAGEAERIDQETAAIVLRFEQANAQAAGADGGDYQRLLIQKYNALGLREKEVAQQRGRCRQQAHDSAETLARRAVEGARRYGWELLPLMEQLRAAWGHGDTPAVFDTWLGEPPAVPSTSPSAASSAASSARGDAAA</sequence>
<feature type="region of interest" description="Disordered" evidence="2">
    <location>
        <begin position="282"/>
        <end position="308"/>
    </location>
</feature>
<evidence type="ECO:0000256" key="2">
    <source>
        <dbReference type="SAM" id="MobiDB-lite"/>
    </source>
</evidence>
<feature type="transmembrane region" description="Helical" evidence="3">
    <location>
        <begin position="12"/>
        <end position="33"/>
    </location>
</feature>
<evidence type="ECO:0000256" key="1">
    <source>
        <dbReference type="SAM" id="Coils"/>
    </source>
</evidence>
<accession>A0ABM6F1S2</accession>
<dbReference type="RefSeq" id="WP_071068613.1">
    <property type="nucleotide sequence ID" value="NZ_CP017754.1"/>
</dbReference>
<keyword evidence="5" id="KW-1185">Reference proteome</keyword>
<feature type="compositionally biased region" description="Low complexity" evidence="2">
    <location>
        <begin position="288"/>
        <end position="308"/>
    </location>
</feature>
<evidence type="ECO:0000256" key="3">
    <source>
        <dbReference type="SAM" id="Phobius"/>
    </source>
</evidence>
<dbReference type="Proteomes" id="UP000177515">
    <property type="component" value="Chromosome 1"/>
</dbReference>
<reference evidence="4 5" key="1">
    <citation type="submission" date="2016-10" db="EMBL/GenBank/DDBJ databases">
        <title>Complete genome sequences of three Cupriavidus strains isolated from various Malaysian environments.</title>
        <authorList>
            <person name="Abdullah A.A.-A."/>
            <person name="Shafie N.A.H."/>
            <person name="Lau N.S."/>
        </authorList>
    </citation>
    <scope>NUCLEOTIDE SEQUENCE [LARGE SCALE GENOMIC DNA]</scope>
    <source>
        <strain evidence="4 5">USMAA1020</strain>
    </source>
</reference>
<keyword evidence="3" id="KW-1133">Transmembrane helix</keyword>